<keyword evidence="1" id="KW-0812">Transmembrane</keyword>
<evidence type="ECO:0000313" key="2">
    <source>
        <dbReference type="EMBL" id="MBI1621810.1"/>
    </source>
</evidence>
<feature type="transmembrane region" description="Helical" evidence="1">
    <location>
        <begin position="6"/>
        <end position="23"/>
    </location>
</feature>
<evidence type="ECO:0000313" key="3">
    <source>
        <dbReference type="Proteomes" id="UP000601789"/>
    </source>
</evidence>
<protein>
    <submittedName>
        <fullName evidence="2">Uncharacterized protein</fullName>
    </submittedName>
</protein>
<name>A0ABS0SEU2_9HYPH</name>
<dbReference type="Proteomes" id="UP000601789">
    <property type="component" value="Unassembled WGS sequence"/>
</dbReference>
<reference evidence="2 3" key="1">
    <citation type="submission" date="2020-10" db="EMBL/GenBank/DDBJ databases">
        <title>Aquamicrobium zhengzhouensis sp. nov., a exopolysaccharide producing bacterium isolated from farmland soil.</title>
        <authorList>
            <person name="Wang X."/>
        </authorList>
    </citation>
    <scope>NUCLEOTIDE SEQUENCE [LARGE SCALE GENOMIC DNA]</scope>
    <source>
        <strain evidence="3">cd-1</strain>
    </source>
</reference>
<accession>A0ABS0SEU2</accession>
<comment type="caution">
    <text evidence="2">The sequence shown here is derived from an EMBL/GenBank/DDBJ whole genome shotgun (WGS) entry which is preliminary data.</text>
</comment>
<keyword evidence="1" id="KW-0472">Membrane</keyword>
<evidence type="ECO:0000256" key="1">
    <source>
        <dbReference type="SAM" id="Phobius"/>
    </source>
</evidence>
<organism evidence="2 3">
    <name type="scientific">Aquamicrobium zhengzhouense</name>
    <dbReference type="NCBI Taxonomy" id="2781738"/>
    <lineage>
        <taxon>Bacteria</taxon>
        <taxon>Pseudomonadati</taxon>
        <taxon>Pseudomonadota</taxon>
        <taxon>Alphaproteobacteria</taxon>
        <taxon>Hyphomicrobiales</taxon>
        <taxon>Phyllobacteriaceae</taxon>
        <taxon>Aquamicrobium</taxon>
    </lineage>
</organism>
<sequence length="74" mass="8302">MLPQAAFPPPMALVIGLAIRFAITGSSEDFKKMMETPLFTRPFLRRPTPRVAAEMEAFERENEDEAYLASLLTA</sequence>
<dbReference type="EMBL" id="JADGMQ010000010">
    <property type="protein sequence ID" value="MBI1621810.1"/>
    <property type="molecule type" value="Genomic_DNA"/>
</dbReference>
<gene>
    <name evidence="2" type="ORF">IOD40_14200</name>
</gene>
<proteinExistence type="predicted"/>
<keyword evidence="1" id="KW-1133">Transmembrane helix</keyword>
<keyword evidence="3" id="KW-1185">Reference proteome</keyword>
<dbReference type="RefSeq" id="WP_198477299.1">
    <property type="nucleotide sequence ID" value="NZ_JADGMQ010000010.1"/>
</dbReference>